<gene>
    <name evidence="1" type="ORF">BBI04_001560</name>
</gene>
<dbReference type="EMBL" id="MBEV02000001">
    <property type="protein sequence ID" value="MUP03514.1"/>
    <property type="molecule type" value="Genomic_DNA"/>
</dbReference>
<dbReference type="Proteomes" id="UP000175993">
    <property type="component" value="Unassembled WGS sequence"/>
</dbReference>
<dbReference type="RefSeq" id="WP_139190356.1">
    <property type="nucleotide sequence ID" value="NZ_CP118259.1"/>
</dbReference>
<sequence>MEIAFNSRELRALVESAKAMRKKFGIDAANSLMTLFSDLRAADSIYDIIDLDMTLPLDGARSFKIELGASVCVLAEANNGKLLGKDGLVAWDRVYMIKIMEIQYDG</sequence>
<name>A0ABD6G5Y6_AGRVI</name>
<comment type="caution">
    <text evidence="1">The sequence shown here is derived from an EMBL/GenBank/DDBJ whole genome shotgun (WGS) entry which is preliminary data.</text>
</comment>
<dbReference type="AlphaFoldDB" id="A0ABD6G5Y6"/>
<evidence type="ECO:0000313" key="1">
    <source>
        <dbReference type="EMBL" id="MUP03514.1"/>
    </source>
</evidence>
<reference evidence="1 2" key="1">
    <citation type="submission" date="2019-11" db="EMBL/GenBank/DDBJ databases">
        <title>Whole-genome sequencing of Allorhizobium vitis.</title>
        <authorList>
            <person name="Gan H.M."/>
            <person name="Savka M.A."/>
        </authorList>
    </citation>
    <scope>NUCLEOTIDE SEQUENCE [LARGE SCALE GENOMIC DNA]</scope>
    <source>
        <strain evidence="1 2">AB4</strain>
    </source>
</reference>
<accession>A0ABD6G5Y6</accession>
<protein>
    <submittedName>
        <fullName evidence="1">Uncharacterized protein</fullName>
    </submittedName>
</protein>
<organism evidence="1 2">
    <name type="scientific">Agrobacterium vitis</name>
    <name type="common">Rhizobium vitis</name>
    <dbReference type="NCBI Taxonomy" id="373"/>
    <lineage>
        <taxon>Bacteria</taxon>
        <taxon>Pseudomonadati</taxon>
        <taxon>Pseudomonadota</taxon>
        <taxon>Alphaproteobacteria</taxon>
        <taxon>Hyphomicrobiales</taxon>
        <taxon>Rhizobiaceae</taxon>
        <taxon>Rhizobium/Agrobacterium group</taxon>
        <taxon>Agrobacterium</taxon>
    </lineage>
</organism>
<proteinExistence type="predicted"/>
<evidence type="ECO:0000313" key="2">
    <source>
        <dbReference type="Proteomes" id="UP000175993"/>
    </source>
</evidence>